<dbReference type="Proteomes" id="UP001056120">
    <property type="component" value="Linkage Group LG27"/>
</dbReference>
<proteinExistence type="predicted"/>
<gene>
    <name evidence="1" type="ORF">L1987_80732</name>
</gene>
<evidence type="ECO:0000313" key="2">
    <source>
        <dbReference type="Proteomes" id="UP001056120"/>
    </source>
</evidence>
<dbReference type="EMBL" id="CM042044">
    <property type="protein sequence ID" value="KAI3687042.1"/>
    <property type="molecule type" value="Genomic_DNA"/>
</dbReference>
<comment type="caution">
    <text evidence="1">The sequence shown here is derived from an EMBL/GenBank/DDBJ whole genome shotgun (WGS) entry which is preliminary data.</text>
</comment>
<keyword evidence="2" id="KW-1185">Reference proteome</keyword>
<name>A0ACB8YP41_9ASTR</name>
<organism evidence="1 2">
    <name type="scientific">Smallanthus sonchifolius</name>
    <dbReference type="NCBI Taxonomy" id="185202"/>
    <lineage>
        <taxon>Eukaryota</taxon>
        <taxon>Viridiplantae</taxon>
        <taxon>Streptophyta</taxon>
        <taxon>Embryophyta</taxon>
        <taxon>Tracheophyta</taxon>
        <taxon>Spermatophyta</taxon>
        <taxon>Magnoliopsida</taxon>
        <taxon>eudicotyledons</taxon>
        <taxon>Gunneridae</taxon>
        <taxon>Pentapetalae</taxon>
        <taxon>asterids</taxon>
        <taxon>campanulids</taxon>
        <taxon>Asterales</taxon>
        <taxon>Asteraceae</taxon>
        <taxon>Asteroideae</taxon>
        <taxon>Heliantheae alliance</taxon>
        <taxon>Millerieae</taxon>
        <taxon>Smallanthus</taxon>
    </lineage>
</organism>
<accession>A0ACB8YP41</accession>
<sequence length="217" mass="25584">MPTFSVILLWHYRGAALPLHRKGFSILLAVDGKIYYFAPTEKQKRKLQLIKDERLKMKNEEARTDVEKKMRRKQRLGEEPSKLENEEARTDVEKKMRRKQRLGEAHQSFFRVGLLQESDSESRPPLVVYQQRNRQRFALQLARLLRPEDTYHWRFIPEMIQKLALQEGISFASRPDEAPRSQELPLLGVPLDRVLSTLICRLEKNGLPYGVLQDEVY</sequence>
<reference evidence="1 2" key="2">
    <citation type="journal article" date="2022" name="Mol. Ecol. Resour.">
        <title>The genomes of chicory, endive, great burdock and yacon provide insights into Asteraceae paleo-polyploidization history and plant inulin production.</title>
        <authorList>
            <person name="Fan W."/>
            <person name="Wang S."/>
            <person name="Wang H."/>
            <person name="Wang A."/>
            <person name="Jiang F."/>
            <person name="Liu H."/>
            <person name="Zhao H."/>
            <person name="Xu D."/>
            <person name="Zhang Y."/>
        </authorList>
    </citation>
    <scope>NUCLEOTIDE SEQUENCE [LARGE SCALE GENOMIC DNA]</scope>
    <source>
        <strain evidence="2">cv. Yunnan</strain>
        <tissue evidence="1">Leaves</tissue>
    </source>
</reference>
<protein>
    <submittedName>
        <fullName evidence="1">Uncharacterized protein</fullName>
    </submittedName>
</protein>
<reference evidence="2" key="1">
    <citation type="journal article" date="2022" name="Mol. Ecol. Resour.">
        <title>The genomes of chicory, endive, great burdock and yacon provide insights into Asteraceae palaeo-polyploidization history and plant inulin production.</title>
        <authorList>
            <person name="Fan W."/>
            <person name="Wang S."/>
            <person name="Wang H."/>
            <person name="Wang A."/>
            <person name="Jiang F."/>
            <person name="Liu H."/>
            <person name="Zhao H."/>
            <person name="Xu D."/>
            <person name="Zhang Y."/>
        </authorList>
    </citation>
    <scope>NUCLEOTIDE SEQUENCE [LARGE SCALE GENOMIC DNA]</scope>
    <source>
        <strain evidence="2">cv. Yunnan</strain>
    </source>
</reference>
<evidence type="ECO:0000313" key="1">
    <source>
        <dbReference type="EMBL" id="KAI3687042.1"/>
    </source>
</evidence>